<feature type="binding site" evidence="3">
    <location>
        <position position="198"/>
    </location>
    <ligand>
        <name>GTP</name>
        <dbReference type="ChEBI" id="CHEBI:37565"/>
    </ligand>
</feature>
<dbReference type="Proteomes" id="UP000750711">
    <property type="component" value="Unassembled WGS sequence"/>
</dbReference>
<dbReference type="PANTHER" id="PTHR45782">
    <property type="entry name" value="MITOCHONDRIAL RIBOSOME-ASSOCIATED GTPASE 1"/>
    <property type="match status" value="1"/>
</dbReference>
<dbReference type="PANTHER" id="PTHR45782:SF4">
    <property type="entry name" value="MITOCHONDRIAL RIBOSOME-ASSOCIATED GTPASE 1"/>
    <property type="match status" value="1"/>
</dbReference>
<dbReference type="InterPro" id="IPR006073">
    <property type="entry name" value="GTP-bd"/>
</dbReference>
<dbReference type="Pfam" id="PF01926">
    <property type="entry name" value="MMR_HSR1"/>
    <property type="match status" value="1"/>
</dbReference>
<dbReference type="InterPro" id="IPR016478">
    <property type="entry name" value="GTPase_MTG1"/>
</dbReference>
<dbReference type="Gene3D" id="1.10.1580.10">
    <property type="match status" value="1"/>
</dbReference>
<evidence type="ECO:0000256" key="3">
    <source>
        <dbReference type="PIRSR" id="PIRSR006230-1"/>
    </source>
</evidence>
<dbReference type="SUPFAM" id="SSF52540">
    <property type="entry name" value="P-loop containing nucleoside triphosphate hydrolases"/>
    <property type="match status" value="1"/>
</dbReference>
<dbReference type="GO" id="GO:0003924">
    <property type="term" value="F:GTPase activity"/>
    <property type="evidence" value="ECO:0007669"/>
    <property type="project" value="TreeGrafter"/>
</dbReference>
<reference evidence="5" key="1">
    <citation type="submission" date="2021-03" db="EMBL/GenBank/DDBJ databases">
        <title>Comparative genomics and phylogenomic investigation of the class Geoglossomycetes provide insights into ecological specialization and systematics.</title>
        <authorList>
            <person name="Melie T."/>
            <person name="Pirro S."/>
            <person name="Miller A.N."/>
            <person name="Quandt A."/>
        </authorList>
    </citation>
    <scope>NUCLEOTIDE SEQUENCE</scope>
    <source>
        <strain evidence="5">CAQ_001_2017</strain>
    </source>
</reference>
<evidence type="ECO:0000256" key="2">
    <source>
        <dbReference type="ARBA" id="ARBA00023134"/>
    </source>
</evidence>
<dbReference type="EMBL" id="JAGHQM010000084">
    <property type="protein sequence ID" value="KAH0565537.1"/>
    <property type="molecule type" value="Genomic_DNA"/>
</dbReference>
<gene>
    <name evidence="5" type="ORF">GP486_001070</name>
</gene>
<dbReference type="InterPro" id="IPR027417">
    <property type="entry name" value="P-loop_NTPase"/>
</dbReference>
<sequence length="344" mass="38478">MASSFVPRAIFPYHESLPRSYFLGHHAAGLSKMKTMLSSIDLVIECRDYRIPLTSRNPLFEASLSGRQRLIVYTKRDLGSTGKEKDGQREEIIRHWHAPTHVLFSDHRDKRDVRRILNFAKSHATHTNSLAGMRMLVVGMPNVGKSSLLNALRMIGVGKGKAAYTGAQPGITRKITTGVKIVEGTKDSEGVYLVDTPGVFIPYVPNAESMLKLALCGSVKDTIVPPTILADYLLYHLNLQSPDFYASYHPPTNEISDFLEAAARKMGRLRKGGIPDLGGTALWIIQRWRDGQMGRFVLDEVMEGGLEMKKEEEEESFCGSINQARKMEKEKKRARVRARHLDGG</sequence>
<evidence type="ECO:0000313" key="5">
    <source>
        <dbReference type="EMBL" id="KAH0565537.1"/>
    </source>
</evidence>
<evidence type="ECO:0000313" key="6">
    <source>
        <dbReference type="Proteomes" id="UP000750711"/>
    </source>
</evidence>
<feature type="domain" description="G" evidence="4">
    <location>
        <begin position="135"/>
        <end position="203"/>
    </location>
</feature>
<dbReference type="GO" id="GO:0005525">
    <property type="term" value="F:GTP binding"/>
    <property type="evidence" value="ECO:0007669"/>
    <property type="project" value="UniProtKB-KW"/>
</dbReference>
<feature type="binding site" evidence="3">
    <location>
        <begin position="142"/>
        <end position="147"/>
    </location>
    <ligand>
        <name>GTP</name>
        <dbReference type="ChEBI" id="CHEBI:37565"/>
    </ligand>
</feature>
<keyword evidence="2 3" id="KW-0342">GTP-binding</keyword>
<dbReference type="AlphaFoldDB" id="A0A9P8LHD2"/>
<dbReference type="Gene3D" id="3.40.50.300">
    <property type="entry name" value="P-loop containing nucleotide triphosphate hydrolases"/>
    <property type="match status" value="1"/>
</dbReference>
<comment type="caution">
    <text evidence="5">The sequence shown here is derived from an EMBL/GenBank/DDBJ whole genome shotgun (WGS) entry which is preliminary data.</text>
</comment>
<dbReference type="CDD" id="cd01856">
    <property type="entry name" value="YlqF"/>
    <property type="match status" value="1"/>
</dbReference>
<organism evidence="5 6">
    <name type="scientific">Trichoglossum hirsutum</name>
    <dbReference type="NCBI Taxonomy" id="265104"/>
    <lineage>
        <taxon>Eukaryota</taxon>
        <taxon>Fungi</taxon>
        <taxon>Dikarya</taxon>
        <taxon>Ascomycota</taxon>
        <taxon>Pezizomycotina</taxon>
        <taxon>Geoglossomycetes</taxon>
        <taxon>Geoglossales</taxon>
        <taxon>Geoglossaceae</taxon>
        <taxon>Trichoglossum</taxon>
    </lineage>
</organism>
<keyword evidence="1 3" id="KW-0547">Nucleotide-binding</keyword>
<evidence type="ECO:0000259" key="4">
    <source>
        <dbReference type="Pfam" id="PF01926"/>
    </source>
</evidence>
<name>A0A9P8LHD2_9PEZI</name>
<proteinExistence type="predicted"/>
<dbReference type="GO" id="GO:0005739">
    <property type="term" value="C:mitochondrion"/>
    <property type="evidence" value="ECO:0007669"/>
    <property type="project" value="TreeGrafter"/>
</dbReference>
<dbReference type="InterPro" id="IPR023179">
    <property type="entry name" value="GTP-bd_ortho_bundle_sf"/>
</dbReference>
<dbReference type="PIRSF" id="PIRSF006230">
    <property type="entry name" value="MG442"/>
    <property type="match status" value="1"/>
</dbReference>
<keyword evidence="6" id="KW-1185">Reference proteome</keyword>
<evidence type="ECO:0000256" key="1">
    <source>
        <dbReference type="ARBA" id="ARBA00022741"/>
    </source>
</evidence>
<accession>A0A9P8LHD2</accession>
<dbReference type="GO" id="GO:0032543">
    <property type="term" value="P:mitochondrial translation"/>
    <property type="evidence" value="ECO:0007669"/>
    <property type="project" value="TreeGrafter"/>
</dbReference>
<protein>
    <recommendedName>
        <fullName evidence="4">G domain-containing protein</fullName>
    </recommendedName>
</protein>